<evidence type="ECO:0000313" key="1">
    <source>
        <dbReference type="EMBL" id="QDU86948.1"/>
    </source>
</evidence>
<dbReference type="GO" id="GO:0005198">
    <property type="term" value="F:structural molecule activity"/>
    <property type="evidence" value="ECO:0007669"/>
    <property type="project" value="InterPro"/>
</dbReference>
<protein>
    <submittedName>
        <fullName evidence="1">Phage portal protein, lambda family</fullName>
    </submittedName>
</protein>
<sequence>MHESLDDLFPNFIDPRDAYLDDDGAYWPPLAAGGRSAALAAPDLAGLRDECRRLAATNEFAINGHENRISYVVGAGHSYHVTPRAGQSPPAGLTAAVERLIERFCEQNRWHARQQEVVRRLDRDGEALLRTFVDRQGDTLVRFVEPEDVAAPSERLLDPDASIGVQTSPGDVEGVVGYWIGGRLVPAGEVQHRKANVDANVKRGVPLFAPVRKNLRRAEKLLRNMSALAEVQSAIALIRRHPHATRAGVERFVADNTAGAGPDAMGRTRRLAMYGPGTILDAPAGLEYDFPAAAVDAASYVAILQAELRAIAARLLMPEFMLSSDASNANYASTMVAEGPAVRMFQRLQAAMIEEDRALLWRVVENAVQAGRLPAAARRLVDIQIVAPTLELRDPLKAAHADRIAYDHGVLSLQTWSQRLGLDYEQEQKNRREAMNDE</sequence>
<gene>
    <name evidence="1" type="ORF">Pla175_03020</name>
</gene>
<evidence type="ECO:0000313" key="2">
    <source>
        <dbReference type="Proteomes" id="UP000317429"/>
    </source>
</evidence>
<dbReference type="EMBL" id="CP036291">
    <property type="protein sequence ID" value="QDU86948.1"/>
    <property type="molecule type" value="Genomic_DNA"/>
</dbReference>
<organism evidence="1 2">
    <name type="scientific">Pirellulimonas nuda</name>
    <dbReference type="NCBI Taxonomy" id="2528009"/>
    <lineage>
        <taxon>Bacteria</taxon>
        <taxon>Pseudomonadati</taxon>
        <taxon>Planctomycetota</taxon>
        <taxon>Planctomycetia</taxon>
        <taxon>Pirellulales</taxon>
        <taxon>Lacipirellulaceae</taxon>
        <taxon>Pirellulimonas</taxon>
    </lineage>
</organism>
<dbReference type="Pfam" id="PF05136">
    <property type="entry name" value="Phage_portal_2"/>
    <property type="match status" value="1"/>
</dbReference>
<dbReference type="AlphaFoldDB" id="A0A518D650"/>
<name>A0A518D650_9BACT</name>
<reference evidence="1 2" key="1">
    <citation type="submission" date="2019-02" db="EMBL/GenBank/DDBJ databases">
        <title>Deep-cultivation of Planctomycetes and their phenomic and genomic characterization uncovers novel biology.</title>
        <authorList>
            <person name="Wiegand S."/>
            <person name="Jogler M."/>
            <person name="Boedeker C."/>
            <person name="Pinto D."/>
            <person name="Vollmers J."/>
            <person name="Rivas-Marin E."/>
            <person name="Kohn T."/>
            <person name="Peeters S.H."/>
            <person name="Heuer A."/>
            <person name="Rast P."/>
            <person name="Oberbeckmann S."/>
            <person name="Bunk B."/>
            <person name="Jeske O."/>
            <person name="Meyerdierks A."/>
            <person name="Storesund J.E."/>
            <person name="Kallscheuer N."/>
            <person name="Luecker S."/>
            <person name="Lage O.M."/>
            <person name="Pohl T."/>
            <person name="Merkel B.J."/>
            <person name="Hornburger P."/>
            <person name="Mueller R.-W."/>
            <person name="Bruemmer F."/>
            <person name="Labrenz M."/>
            <person name="Spormann A.M."/>
            <person name="Op den Camp H."/>
            <person name="Overmann J."/>
            <person name="Amann R."/>
            <person name="Jetten M.S.M."/>
            <person name="Mascher T."/>
            <person name="Medema M.H."/>
            <person name="Devos D.P."/>
            <person name="Kaster A.-K."/>
            <person name="Ovreas L."/>
            <person name="Rohde M."/>
            <person name="Galperin M.Y."/>
            <person name="Jogler C."/>
        </authorList>
    </citation>
    <scope>NUCLEOTIDE SEQUENCE [LARGE SCALE GENOMIC DNA]</scope>
    <source>
        <strain evidence="1 2">Pla175</strain>
    </source>
</reference>
<keyword evidence="2" id="KW-1185">Reference proteome</keyword>
<dbReference type="Proteomes" id="UP000317429">
    <property type="component" value="Chromosome"/>
</dbReference>
<accession>A0A518D650</accession>
<dbReference type="KEGG" id="pnd:Pla175_03020"/>
<dbReference type="OrthoDB" id="208663at2"/>
<dbReference type="InterPro" id="IPR006429">
    <property type="entry name" value="Phage_lambda_portal"/>
</dbReference>
<dbReference type="RefSeq" id="WP_145280642.1">
    <property type="nucleotide sequence ID" value="NZ_CP036291.1"/>
</dbReference>
<dbReference type="GO" id="GO:0019068">
    <property type="term" value="P:virion assembly"/>
    <property type="evidence" value="ECO:0007669"/>
    <property type="project" value="InterPro"/>
</dbReference>
<proteinExistence type="predicted"/>